<dbReference type="AlphaFoldDB" id="A0A1M5IYG9"/>
<name>A0A1M5IYG9_9ACTN</name>
<protein>
    <submittedName>
        <fullName evidence="1">Uncharacterized protein</fullName>
    </submittedName>
</protein>
<dbReference type="EMBL" id="FQVX01000002">
    <property type="protein sequence ID" value="SHG33089.1"/>
    <property type="molecule type" value="Genomic_DNA"/>
</dbReference>
<proteinExistence type="predicted"/>
<dbReference type="STRING" id="1070870.SAMN05444351_2262"/>
<evidence type="ECO:0000313" key="2">
    <source>
        <dbReference type="Proteomes" id="UP000184471"/>
    </source>
</evidence>
<reference evidence="1 2" key="1">
    <citation type="submission" date="2016-11" db="EMBL/GenBank/DDBJ databases">
        <authorList>
            <person name="Jaros S."/>
            <person name="Januszkiewicz K."/>
            <person name="Wedrychowicz H."/>
        </authorList>
    </citation>
    <scope>NUCLEOTIDE SEQUENCE [LARGE SCALE GENOMIC DNA]</scope>
    <source>
        <strain evidence="1 2">DSM 45408</strain>
    </source>
</reference>
<dbReference type="RefSeq" id="WP_073420208.1">
    <property type="nucleotide sequence ID" value="NZ_FQVX01000002.1"/>
</dbReference>
<accession>A0A1M5IYG9</accession>
<organism evidence="1 2">
    <name type="scientific">Geodermatophilus nigrescens</name>
    <dbReference type="NCBI Taxonomy" id="1070870"/>
    <lineage>
        <taxon>Bacteria</taxon>
        <taxon>Bacillati</taxon>
        <taxon>Actinomycetota</taxon>
        <taxon>Actinomycetes</taxon>
        <taxon>Geodermatophilales</taxon>
        <taxon>Geodermatophilaceae</taxon>
        <taxon>Geodermatophilus</taxon>
    </lineage>
</organism>
<dbReference type="Proteomes" id="UP000184471">
    <property type="component" value="Unassembled WGS sequence"/>
</dbReference>
<gene>
    <name evidence="1" type="ORF">SAMN05444351_2262</name>
</gene>
<evidence type="ECO:0000313" key="1">
    <source>
        <dbReference type="EMBL" id="SHG33089.1"/>
    </source>
</evidence>
<keyword evidence="2" id="KW-1185">Reference proteome</keyword>
<sequence>MPLALACAPLTGGVPAPPPELGPAARPLGEGWAAPTAGPAAAVEAVAALVRRGGWRIGVGAAPGDDDGPVALAARRALEAASRRPARLAVRGTDAGAAADAQAVLAALAVLLARRSDAAWAAVDLVAAGGTRAAAASALGISRQAVAQRLAAGGWDLEQELRPAAARLLARAAG</sequence>